<dbReference type="Gene3D" id="3.40.50.720">
    <property type="entry name" value="NAD(P)-binding Rossmann-like Domain"/>
    <property type="match status" value="1"/>
</dbReference>
<reference evidence="3 4" key="1">
    <citation type="submission" date="2020-06" db="EMBL/GenBank/DDBJ databases">
        <title>Actinomadura xiongansis sp. nov., isolated from soil of Baiyangdian.</title>
        <authorList>
            <person name="Zhang X."/>
        </authorList>
    </citation>
    <scope>NUCLEOTIDE SEQUENCE [LARGE SCALE GENOMIC DNA]</scope>
    <source>
        <strain evidence="3 4">HBUM206468</strain>
    </source>
</reference>
<dbReference type="Pfam" id="PF01370">
    <property type="entry name" value="Epimerase"/>
    <property type="match status" value="1"/>
</dbReference>
<dbReference type="InterPro" id="IPR001509">
    <property type="entry name" value="Epimerase_deHydtase"/>
</dbReference>
<dbReference type="PANTHER" id="PTHR43000">
    <property type="entry name" value="DTDP-D-GLUCOSE 4,6-DEHYDRATASE-RELATED"/>
    <property type="match status" value="1"/>
</dbReference>
<name>A0ABR7LJ35_9ACTN</name>
<organism evidence="3 4">
    <name type="scientific">Actinomadura alba</name>
    <dbReference type="NCBI Taxonomy" id="406431"/>
    <lineage>
        <taxon>Bacteria</taxon>
        <taxon>Bacillati</taxon>
        <taxon>Actinomycetota</taxon>
        <taxon>Actinomycetes</taxon>
        <taxon>Streptosporangiales</taxon>
        <taxon>Thermomonosporaceae</taxon>
        <taxon>Actinomadura</taxon>
    </lineage>
</organism>
<comment type="caution">
    <text evidence="3">The sequence shown here is derived from an EMBL/GenBank/DDBJ whole genome shotgun (WGS) entry which is preliminary data.</text>
</comment>
<evidence type="ECO:0000313" key="4">
    <source>
        <dbReference type="Proteomes" id="UP000805614"/>
    </source>
</evidence>
<feature type="domain" description="NAD-dependent epimerase/dehydratase" evidence="2">
    <location>
        <begin position="3"/>
        <end position="235"/>
    </location>
</feature>
<gene>
    <name evidence="3" type="ORF">HKK74_04640</name>
</gene>
<dbReference type="InterPro" id="IPR036291">
    <property type="entry name" value="NAD(P)-bd_dom_sf"/>
</dbReference>
<dbReference type="Gene3D" id="3.90.25.10">
    <property type="entry name" value="UDP-galactose 4-epimerase, domain 1"/>
    <property type="match status" value="1"/>
</dbReference>
<dbReference type="Proteomes" id="UP000805614">
    <property type="component" value="Unassembled WGS sequence"/>
</dbReference>
<comment type="similarity">
    <text evidence="1">Belongs to the NAD(P)-dependent epimerase/dehydratase family.</text>
</comment>
<dbReference type="SUPFAM" id="SSF51735">
    <property type="entry name" value="NAD(P)-binding Rossmann-fold domains"/>
    <property type="match status" value="1"/>
</dbReference>
<evidence type="ECO:0000256" key="1">
    <source>
        <dbReference type="ARBA" id="ARBA00007637"/>
    </source>
</evidence>
<evidence type="ECO:0000259" key="2">
    <source>
        <dbReference type="Pfam" id="PF01370"/>
    </source>
</evidence>
<accession>A0ABR7LJ35</accession>
<proteinExistence type="inferred from homology"/>
<dbReference type="RefSeq" id="WP_187241768.1">
    <property type="nucleotide sequence ID" value="NZ_BAAAOK010000008.1"/>
</dbReference>
<dbReference type="EMBL" id="JABVEC010000002">
    <property type="protein sequence ID" value="MBC6464786.1"/>
    <property type="molecule type" value="Genomic_DNA"/>
</dbReference>
<protein>
    <submittedName>
        <fullName evidence="3">NAD-dependent epimerase/dehydratase family protein</fullName>
    </submittedName>
</protein>
<sequence>MRVLVTGGAGFIGSHVVDAFLEQGADVTVVDDLSSGRPARLDPAAELHKVSIADAARLTEIVERVRPQVICHLAAQVDVRVSVESPAEDARINVLGTINVLEAARAVGARVLFAGTGGAIYGEHAPVPSAETVQPAPEAPYGTAKYCAEQYIGLFNRLHGTRHGVLRLGNVYGPRQDPSGEAGVIAIFCGRILQEQPLTVFGDGTQTRDYVYVGDVVDAFLAAADGDRAGVWNIGTGTESTVLDLIDLLGRAADRRLEPEFAPPRPGELQRSALDNALAERELGWRPATTIESGIAAVYQWAASGAPERAGR</sequence>
<keyword evidence="4" id="KW-1185">Reference proteome</keyword>
<evidence type="ECO:0000313" key="3">
    <source>
        <dbReference type="EMBL" id="MBC6464786.1"/>
    </source>
</evidence>